<evidence type="ECO:0000313" key="2">
    <source>
        <dbReference type="Proteomes" id="UP001162156"/>
    </source>
</evidence>
<comment type="caution">
    <text evidence="1">The sequence shown here is derived from an EMBL/GenBank/DDBJ whole genome shotgun (WGS) entry which is preliminary data.</text>
</comment>
<dbReference type="EMBL" id="JANEYF010001942">
    <property type="protein sequence ID" value="KAJ8953987.1"/>
    <property type="molecule type" value="Genomic_DNA"/>
</dbReference>
<evidence type="ECO:0000313" key="1">
    <source>
        <dbReference type="EMBL" id="KAJ8953987.1"/>
    </source>
</evidence>
<organism evidence="1 2">
    <name type="scientific">Rhamnusium bicolor</name>
    <dbReference type="NCBI Taxonomy" id="1586634"/>
    <lineage>
        <taxon>Eukaryota</taxon>
        <taxon>Metazoa</taxon>
        <taxon>Ecdysozoa</taxon>
        <taxon>Arthropoda</taxon>
        <taxon>Hexapoda</taxon>
        <taxon>Insecta</taxon>
        <taxon>Pterygota</taxon>
        <taxon>Neoptera</taxon>
        <taxon>Endopterygota</taxon>
        <taxon>Coleoptera</taxon>
        <taxon>Polyphaga</taxon>
        <taxon>Cucujiformia</taxon>
        <taxon>Chrysomeloidea</taxon>
        <taxon>Cerambycidae</taxon>
        <taxon>Lepturinae</taxon>
        <taxon>Rhagiini</taxon>
        <taxon>Rhamnusium</taxon>
    </lineage>
</organism>
<dbReference type="AlphaFoldDB" id="A0AAV8YPY3"/>
<protein>
    <submittedName>
        <fullName evidence="1">Uncharacterized protein</fullName>
    </submittedName>
</protein>
<dbReference type="Proteomes" id="UP001162156">
    <property type="component" value="Unassembled WGS sequence"/>
</dbReference>
<reference evidence="1" key="1">
    <citation type="journal article" date="2023" name="Insect Mol. Biol.">
        <title>Genome sequencing provides insights into the evolution of gene families encoding plant cell wall-degrading enzymes in longhorned beetles.</title>
        <authorList>
            <person name="Shin N.R."/>
            <person name="Okamura Y."/>
            <person name="Kirsch R."/>
            <person name="Pauchet Y."/>
        </authorList>
    </citation>
    <scope>NUCLEOTIDE SEQUENCE</scope>
    <source>
        <strain evidence="1">RBIC_L_NR</strain>
    </source>
</reference>
<gene>
    <name evidence="1" type="ORF">NQ314_007180</name>
</gene>
<keyword evidence="2" id="KW-1185">Reference proteome</keyword>
<accession>A0AAV8YPY3</accession>
<proteinExistence type="predicted"/>
<sequence>MDWLCHRKNFRNPQQAHQNRKLHHNLKDYHNENRENSRIGGLNRGIDYGCILEILDNDYARLMVQYNDREYLQLAGPRIQYGLDGDHD</sequence>
<name>A0AAV8YPY3_9CUCU</name>